<keyword evidence="2" id="KW-1185">Reference proteome</keyword>
<proteinExistence type="predicted"/>
<gene>
    <name evidence="1" type="ORF">GA0061094_3315</name>
</gene>
<protein>
    <submittedName>
        <fullName evidence="1">Putative cross-wall-targeting lipoprotein signal</fullName>
    </submittedName>
</protein>
<dbReference type="AlphaFoldDB" id="A0A0V8HCS3"/>
<evidence type="ECO:0000313" key="2">
    <source>
        <dbReference type="Proteomes" id="UP000181997"/>
    </source>
</evidence>
<reference evidence="2" key="1">
    <citation type="submission" date="2016-08" db="EMBL/GenBank/DDBJ databases">
        <authorList>
            <person name="Varghese N."/>
            <person name="Submissions Spin"/>
        </authorList>
    </citation>
    <scope>NUCLEOTIDE SEQUENCE [LARGE SCALE GENOMIC DNA]</scope>
    <source>
        <strain evidence="2">SGD-1123</strain>
    </source>
</reference>
<dbReference type="EMBL" id="FMAU01000004">
    <property type="protein sequence ID" value="SCC23481.1"/>
    <property type="molecule type" value="Genomic_DNA"/>
</dbReference>
<keyword evidence="1" id="KW-0449">Lipoprotein</keyword>
<dbReference type="RefSeq" id="WP_058299300.1">
    <property type="nucleotide sequence ID" value="NZ_FMAU01000004.1"/>
</dbReference>
<dbReference type="OrthoDB" id="9976137at2"/>
<dbReference type="Proteomes" id="UP000181997">
    <property type="component" value="Unassembled WGS sequence"/>
</dbReference>
<sequence>MGVKKKIVRTLGGIALAGAVVVGGFGSSASAYQDSVTEPISQLSGNDIQSNIWMSATAFYQTQRYQVSAKFLGYNPPNADWVKTAWNIKANGLGVSIGGVSGGTASGNELSGTWTNYNNWISDYSGSYNISGVPISGSGNNTANFLALGVKDSATASIFRWY</sequence>
<evidence type="ECO:0000313" key="1">
    <source>
        <dbReference type="EMBL" id="SCC23481.1"/>
    </source>
</evidence>
<name>A0A0V8HCS3_9BACI</name>
<accession>A0A0V8HCS3</accession>
<organism evidence="1 2">
    <name type="scientific">[Bacillus] enclensis</name>
    <dbReference type="NCBI Taxonomy" id="1402860"/>
    <lineage>
        <taxon>Bacteria</taxon>
        <taxon>Bacillati</taxon>
        <taxon>Bacillota</taxon>
        <taxon>Bacilli</taxon>
        <taxon>Bacillales</taxon>
        <taxon>Bacillaceae</taxon>
        <taxon>Rossellomorea</taxon>
    </lineage>
</organism>